<evidence type="ECO:0000313" key="9">
    <source>
        <dbReference type="Proteomes" id="UP000663834"/>
    </source>
</evidence>
<dbReference type="EMBL" id="CAJNOW010009272">
    <property type="protein sequence ID" value="CAF1559980.1"/>
    <property type="molecule type" value="Genomic_DNA"/>
</dbReference>
<keyword evidence="2" id="KW-0812">Transmembrane</keyword>
<protein>
    <submittedName>
        <fullName evidence="4">Uncharacterized protein</fullName>
    </submittedName>
</protein>
<dbReference type="Proteomes" id="UP000676336">
    <property type="component" value="Unassembled WGS sequence"/>
</dbReference>
<comment type="caution">
    <text evidence="4">The sequence shown here is derived from an EMBL/GenBank/DDBJ whole genome shotgun (WGS) entry which is preliminary data.</text>
</comment>
<feature type="transmembrane region" description="Helical" evidence="2">
    <location>
        <begin position="35"/>
        <end position="57"/>
    </location>
</feature>
<organism evidence="4 9">
    <name type="scientific">Rotaria magnacalcarata</name>
    <dbReference type="NCBI Taxonomy" id="392030"/>
    <lineage>
        <taxon>Eukaryota</taxon>
        <taxon>Metazoa</taxon>
        <taxon>Spiralia</taxon>
        <taxon>Gnathifera</taxon>
        <taxon>Rotifera</taxon>
        <taxon>Eurotatoria</taxon>
        <taxon>Bdelloidea</taxon>
        <taxon>Philodinida</taxon>
        <taxon>Philodinidae</taxon>
        <taxon>Rotaria</taxon>
    </lineage>
</organism>
<dbReference type="Proteomes" id="UP000681720">
    <property type="component" value="Unassembled WGS sequence"/>
</dbReference>
<dbReference type="OrthoDB" id="67700at2759"/>
<evidence type="ECO:0000313" key="8">
    <source>
        <dbReference type="EMBL" id="CAF4085288.1"/>
    </source>
</evidence>
<evidence type="ECO:0000313" key="4">
    <source>
        <dbReference type="EMBL" id="CAF1559980.1"/>
    </source>
</evidence>
<dbReference type="PANTHER" id="PTHR10024">
    <property type="entry name" value="SYNAPTOTAGMIN"/>
    <property type="match status" value="1"/>
</dbReference>
<accession>A0A815XMN9</accession>
<dbReference type="Proteomes" id="UP000663855">
    <property type="component" value="Unassembled WGS sequence"/>
</dbReference>
<keyword evidence="2" id="KW-1133">Transmembrane helix</keyword>
<proteinExistence type="predicted"/>
<dbReference type="AlphaFoldDB" id="A0A815XMN9"/>
<dbReference type="InterPro" id="IPR035892">
    <property type="entry name" value="C2_domain_sf"/>
</dbReference>
<evidence type="ECO:0000256" key="1">
    <source>
        <dbReference type="SAM" id="MobiDB-lite"/>
    </source>
</evidence>
<gene>
    <name evidence="8" type="ORF">BYL167_LOCUS18303</name>
    <name evidence="3" type="ORF">CJN711_LOCUS9907</name>
    <name evidence="7" type="ORF">GIL414_LOCUS11741</name>
    <name evidence="4" type="ORF">KQP761_LOCUS18297</name>
    <name evidence="5" type="ORF">MBJ925_LOCUS38571</name>
    <name evidence="6" type="ORF">SMN809_LOCUS8522</name>
</gene>
<reference evidence="4" key="1">
    <citation type="submission" date="2021-02" db="EMBL/GenBank/DDBJ databases">
        <authorList>
            <person name="Nowell W R."/>
        </authorList>
    </citation>
    <scope>NUCLEOTIDE SEQUENCE</scope>
</reference>
<evidence type="ECO:0000313" key="7">
    <source>
        <dbReference type="EMBL" id="CAF4000699.1"/>
    </source>
</evidence>
<dbReference type="EMBL" id="CAJOBI010002631">
    <property type="protein sequence ID" value="CAF3937210.1"/>
    <property type="molecule type" value="Genomic_DNA"/>
</dbReference>
<sequence length="463" mass="53035">MNDTGMAINTDGEDYIDQLGYLLPLQRSLTSLERVLILFIASIFVSIVGCTLLCLICPRSPLRRKYYSKNKLNQEKNNLVNTTKANLVIVPPSPPSYESIVTAENTIDLTKLSKSPYSHIIRKSSNGALSDGDGTISHDKNTLERKAHRSQSARSSLSNGGTLHAINNNYLSGPYAQINVELEINILDNFLDVHLTNGEHFLRHPAFDEPNEHFIHVKLLNNKMFKKFYDEQKKRRSSLPLNTWKKQQEKATKALLRTSNDALVCNEHMQFQLNRNDIPLTSVRFQLICMDRSGLKDLMFETLLPLNPTMIPKYQQIVEFKTLPQANFGELSLGISYLPTAERFTINTYKLRYLCKIEKDKTIDARITITLFHNGRRFFQKKIPVSLNGSTSTDYEIKDSITENIPQNDIHSVYAHVEFNSKDDACISSASVLLGNCTRYETDWHKMLEYPRQTHQRWYPLLG</sequence>
<dbReference type="EMBL" id="CAJOBJ010004446">
    <property type="protein sequence ID" value="CAF4000699.1"/>
    <property type="molecule type" value="Genomic_DNA"/>
</dbReference>
<dbReference type="EMBL" id="CAJNRE010021619">
    <property type="protein sequence ID" value="CAF2260659.1"/>
    <property type="molecule type" value="Genomic_DNA"/>
</dbReference>
<feature type="region of interest" description="Disordered" evidence="1">
    <location>
        <begin position="131"/>
        <end position="159"/>
    </location>
</feature>
<dbReference type="EMBL" id="CAJOBH010007477">
    <property type="protein sequence ID" value="CAF4085288.1"/>
    <property type="molecule type" value="Genomic_DNA"/>
</dbReference>
<evidence type="ECO:0000313" key="6">
    <source>
        <dbReference type="EMBL" id="CAF3937210.1"/>
    </source>
</evidence>
<feature type="compositionally biased region" description="Basic and acidic residues" evidence="1">
    <location>
        <begin position="136"/>
        <end position="145"/>
    </location>
</feature>
<evidence type="ECO:0000256" key="2">
    <source>
        <dbReference type="SAM" id="Phobius"/>
    </source>
</evidence>
<dbReference type="Proteomes" id="UP000663824">
    <property type="component" value="Unassembled WGS sequence"/>
</dbReference>
<dbReference type="Proteomes" id="UP000681967">
    <property type="component" value="Unassembled WGS sequence"/>
</dbReference>
<evidence type="ECO:0000313" key="3">
    <source>
        <dbReference type="EMBL" id="CAF1158863.1"/>
    </source>
</evidence>
<name>A0A815XMN9_9BILA</name>
<dbReference type="EMBL" id="CAJNOV010003986">
    <property type="protein sequence ID" value="CAF1158863.1"/>
    <property type="molecule type" value="Genomic_DNA"/>
</dbReference>
<keyword evidence="2" id="KW-0472">Membrane</keyword>
<evidence type="ECO:0000313" key="5">
    <source>
        <dbReference type="EMBL" id="CAF2260659.1"/>
    </source>
</evidence>
<dbReference type="Proteomes" id="UP000663834">
    <property type="component" value="Unassembled WGS sequence"/>
</dbReference>
<dbReference type="Gene3D" id="2.60.40.150">
    <property type="entry name" value="C2 domain"/>
    <property type="match status" value="1"/>
</dbReference>